<dbReference type="OrthoDB" id="9778195at2"/>
<dbReference type="InterPro" id="IPR007430">
    <property type="entry name" value="VirB8"/>
</dbReference>
<evidence type="ECO:0000259" key="6">
    <source>
        <dbReference type="Pfam" id="PF04335"/>
    </source>
</evidence>
<evidence type="ECO:0000256" key="3">
    <source>
        <dbReference type="ARBA" id="ARBA00022989"/>
    </source>
</evidence>
<evidence type="ECO:0000313" key="8">
    <source>
        <dbReference type="Proteomes" id="UP000072660"/>
    </source>
</evidence>
<dbReference type="NCBIfam" id="NF010462">
    <property type="entry name" value="PRK13887.1"/>
    <property type="match status" value="1"/>
</dbReference>
<keyword evidence="4 5" id="KW-0472">Membrane</keyword>
<sequence length="240" mass="26689">MSFSLLKKGNAKQKPAAKDALDNPYLNARRTWNEQVGSLVSSKQTWQLIGILSMLLALTAIAGVIYIGSQSKFIPYVVEVDKFGQTRAQGAVQASTVADPRVIHALVADFVHDARMVTPDANLQAKAIYRLYARLLAGSVALAKMNELMNSETTNPFKRAEKELVSVEIRTAIPQTDKTWQVEWTESTRDRAGALQSLPVVWRALVTVTTQEITPQTTDEQLRNNPLGLYVQDFSWSRVN</sequence>
<feature type="domain" description="Bacterial virulence protein VirB8" evidence="6">
    <location>
        <begin position="28"/>
        <end position="238"/>
    </location>
</feature>
<protein>
    <submittedName>
        <fullName evidence="7">Conjugal transfer protein TrbF</fullName>
    </submittedName>
</protein>
<proteinExistence type="predicted"/>
<dbReference type="InterPro" id="IPR035658">
    <property type="entry name" value="TrbF"/>
</dbReference>
<organism evidence="7 8">
    <name type="scientific">Ventosimonas gracilis</name>
    <dbReference type="NCBI Taxonomy" id="1680762"/>
    <lineage>
        <taxon>Bacteria</taxon>
        <taxon>Pseudomonadati</taxon>
        <taxon>Pseudomonadota</taxon>
        <taxon>Gammaproteobacteria</taxon>
        <taxon>Pseudomonadales</taxon>
        <taxon>Ventosimonadaceae</taxon>
        <taxon>Ventosimonas</taxon>
    </lineage>
</organism>
<evidence type="ECO:0000256" key="1">
    <source>
        <dbReference type="ARBA" id="ARBA00004167"/>
    </source>
</evidence>
<keyword evidence="2 5" id="KW-0812">Transmembrane</keyword>
<dbReference type="RefSeq" id="WP_068391235.1">
    <property type="nucleotide sequence ID" value="NZ_LSZO01000173.1"/>
</dbReference>
<reference evidence="7 8" key="1">
    <citation type="submission" date="2016-02" db="EMBL/GenBank/DDBJ databases">
        <authorList>
            <person name="Wen L."/>
            <person name="He K."/>
            <person name="Yang H."/>
        </authorList>
    </citation>
    <scope>NUCLEOTIDE SEQUENCE [LARGE SCALE GENOMIC DNA]</scope>
    <source>
        <strain evidence="7 8">CV58</strain>
    </source>
</reference>
<feature type="transmembrane region" description="Helical" evidence="5">
    <location>
        <begin position="46"/>
        <end position="67"/>
    </location>
</feature>
<name>A0A139SQU3_9GAMM</name>
<accession>A0A139SQU3</accession>
<keyword evidence="3 5" id="KW-1133">Transmembrane helix</keyword>
<dbReference type="AlphaFoldDB" id="A0A139SQU3"/>
<dbReference type="EMBL" id="LSZO01000173">
    <property type="protein sequence ID" value="KXU36985.1"/>
    <property type="molecule type" value="Genomic_DNA"/>
</dbReference>
<dbReference type="SUPFAM" id="SSF54427">
    <property type="entry name" value="NTF2-like"/>
    <property type="match status" value="1"/>
</dbReference>
<gene>
    <name evidence="7" type="ORF">AXE65_04185</name>
</gene>
<evidence type="ECO:0000256" key="2">
    <source>
        <dbReference type="ARBA" id="ARBA00022692"/>
    </source>
</evidence>
<dbReference type="InterPro" id="IPR032710">
    <property type="entry name" value="NTF2-like_dom_sf"/>
</dbReference>
<dbReference type="Gene3D" id="3.10.450.230">
    <property type="entry name" value="VirB8 protein"/>
    <property type="match status" value="1"/>
</dbReference>
<dbReference type="Proteomes" id="UP000072660">
    <property type="component" value="Unassembled WGS sequence"/>
</dbReference>
<comment type="subcellular location">
    <subcellularLocation>
        <location evidence="1">Membrane</location>
        <topology evidence="1">Single-pass membrane protein</topology>
    </subcellularLocation>
</comment>
<comment type="caution">
    <text evidence="7">The sequence shown here is derived from an EMBL/GenBank/DDBJ whole genome shotgun (WGS) entry which is preliminary data.</text>
</comment>
<dbReference type="GO" id="GO:0016020">
    <property type="term" value="C:membrane"/>
    <property type="evidence" value="ECO:0007669"/>
    <property type="project" value="UniProtKB-SubCell"/>
</dbReference>
<keyword evidence="8" id="KW-1185">Reference proteome</keyword>
<dbReference type="Pfam" id="PF04335">
    <property type="entry name" value="VirB8"/>
    <property type="match status" value="1"/>
</dbReference>
<evidence type="ECO:0000313" key="7">
    <source>
        <dbReference type="EMBL" id="KXU36985.1"/>
    </source>
</evidence>
<dbReference type="CDD" id="cd16425">
    <property type="entry name" value="TrbF"/>
    <property type="match status" value="1"/>
</dbReference>
<evidence type="ECO:0000256" key="4">
    <source>
        <dbReference type="ARBA" id="ARBA00023136"/>
    </source>
</evidence>
<evidence type="ECO:0000256" key="5">
    <source>
        <dbReference type="SAM" id="Phobius"/>
    </source>
</evidence>